<evidence type="ECO:0000313" key="2">
    <source>
        <dbReference type="Proteomes" id="UP001431783"/>
    </source>
</evidence>
<sequence length="92" mass="10851">MIDRKYFRGNGMTFSNVIHYAGRTSEHVRFEICLLNITIHFGNEFCFSEFWSKVRGIDALPFQIRAYYKLWELITNRGMPEETKRAVIASLP</sequence>
<reference evidence="1 2" key="1">
    <citation type="submission" date="2023-03" db="EMBL/GenBank/DDBJ databases">
        <title>Genome insight into feeding habits of ladybird beetles.</title>
        <authorList>
            <person name="Li H.-S."/>
            <person name="Huang Y.-H."/>
            <person name="Pang H."/>
        </authorList>
    </citation>
    <scope>NUCLEOTIDE SEQUENCE [LARGE SCALE GENOMIC DNA]</scope>
    <source>
        <strain evidence="1">SYSU_2023b</strain>
        <tissue evidence="1">Whole body</tissue>
    </source>
</reference>
<accession>A0AAW1VHE5</accession>
<evidence type="ECO:0000313" key="1">
    <source>
        <dbReference type="EMBL" id="KAK9891677.1"/>
    </source>
</evidence>
<keyword evidence="2" id="KW-1185">Reference proteome</keyword>
<proteinExistence type="predicted"/>
<comment type="caution">
    <text evidence="1">The sequence shown here is derived from an EMBL/GenBank/DDBJ whole genome shotgun (WGS) entry which is preliminary data.</text>
</comment>
<gene>
    <name evidence="1" type="ORF">WA026_015645</name>
</gene>
<dbReference type="AlphaFoldDB" id="A0AAW1VHE5"/>
<evidence type="ECO:0008006" key="3">
    <source>
        <dbReference type="Google" id="ProtNLM"/>
    </source>
</evidence>
<protein>
    <recommendedName>
        <fullName evidence="3">LAGLIDADG homing endonuclease</fullName>
    </recommendedName>
</protein>
<organism evidence="1 2">
    <name type="scientific">Henosepilachna vigintioctopunctata</name>
    <dbReference type="NCBI Taxonomy" id="420089"/>
    <lineage>
        <taxon>Eukaryota</taxon>
        <taxon>Metazoa</taxon>
        <taxon>Ecdysozoa</taxon>
        <taxon>Arthropoda</taxon>
        <taxon>Hexapoda</taxon>
        <taxon>Insecta</taxon>
        <taxon>Pterygota</taxon>
        <taxon>Neoptera</taxon>
        <taxon>Endopterygota</taxon>
        <taxon>Coleoptera</taxon>
        <taxon>Polyphaga</taxon>
        <taxon>Cucujiformia</taxon>
        <taxon>Coccinelloidea</taxon>
        <taxon>Coccinellidae</taxon>
        <taxon>Epilachninae</taxon>
        <taxon>Epilachnini</taxon>
        <taxon>Henosepilachna</taxon>
    </lineage>
</organism>
<name>A0AAW1VHE5_9CUCU</name>
<dbReference type="EMBL" id="JARQZJ010000129">
    <property type="protein sequence ID" value="KAK9891677.1"/>
    <property type="molecule type" value="Genomic_DNA"/>
</dbReference>
<dbReference type="Proteomes" id="UP001431783">
    <property type="component" value="Unassembled WGS sequence"/>
</dbReference>